<dbReference type="InterPro" id="IPR006689">
    <property type="entry name" value="Small_GTPase_ARF/SAR"/>
</dbReference>
<evidence type="ECO:0000313" key="6">
    <source>
        <dbReference type="EMBL" id="KAL3762440.1"/>
    </source>
</evidence>
<dbReference type="PANTHER" id="PTHR45909">
    <property type="entry name" value="ADP-RIBOSYLATION FACTOR-RELATED PROTEIN 1"/>
    <property type="match status" value="1"/>
</dbReference>
<evidence type="ECO:0000256" key="2">
    <source>
        <dbReference type="ARBA" id="ARBA00023134"/>
    </source>
</evidence>
<dbReference type="AlphaFoldDB" id="A0ABD3ME85"/>
<name>A0ABD3ME85_9STRA</name>
<feature type="binding site" evidence="4">
    <location>
        <position position="328"/>
    </location>
    <ligand>
        <name>Mg(2+)</name>
        <dbReference type="ChEBI" id="CHEBI:18420"/>
    </ligand>
</feature>
<accession>A0ABD3ME85</accession>
<gene>
    <name evidence="6" type="ORF">ACHAWU_008143</name>
</gene>
<dbReference type="SUPFAM" id="SSF52540">
    <property type="entry name" value="P-loop containing nucleoside triphosphate hydrolases"/>
    <property type="match status" value="1"/>
</dbReference>
<feature type="compositionally biased region" description="Low complexity" evidence="5">
    <location>
        <begin position="436"/>
        <end position="447"/>
    </location>
</feature>
<evidence type="ECO:0000313" key="7">
    <source>
        <dbReference type="Proteomes" id="UP001530293"/>
    </source>
</evidence>
<keyword evidence="2 3" id="KW-0342">GTP-binding</keyword>
<keyword evidence="1 3" id="KW-0547">Nucleotide-binding</keyword>
<feature type="region of interest" description="Disordered" evidence="5">
    <location>
        <begin position="169"/>
        <end position="222"/>
    </location>
</feature>
<dbReference type="GO" id="GO:0005525">
    <property type="term" value="F:GTP binding"/>
    <property type="evidence" value="ECO:0007669"/>
    <property type="project" value="UniProtKB-KW"/>
</dbReference>
<dbReference type="InterPro" id="IPR024156">
    <property type="entry name" value="Small_GTPase_ARF"/>
</dbReference>
<dbReference type="PANTHER" id="PTHR45909:SF1">
    <property type="entry name" value="ADP-RIBOSYLATION FACTOR-RELATED PROTEIN 1"/>
    <property type="match status" value="1"/>
</dbReference>
<protein>
    <submittedName>
        <fullName evidence="6">Uncharacterized protein</fullName>
    </submittedName>
</protein>
<feature type="region of interest" description="Disordered" evidence="5">
    <location>
        <begin position="291"/>
        <end position="316"/>
    </location>
</feature>
<dbReference type="Gene3D" id="3.40.50.300">
    <property type="entry name" value="P-loop containing nucleotide triphosphate hydrolases"/>
    <property type="match status" value="2"/>
</dbReference>
<dbReference type="EMBL" id="JALLBG020000135">
    <property type="protein sequence ID" value="KAL3762440.1"/>
    <property type="molecule type" value="Genomic_DNA"/>
</dbReference>
<evidence type="ECO:0000256" key="1">
    <source>
        <dbReference type="ARBA" id="ARBA00022741"/>
    </source>
</evidence>
<feature type="region of interest" description="Disordered" evidence="5">
    <location>
        <begin position="430"/>
        <end position="451"/>
    </location>
</feature>
<dbReference type="InterPro" id="IPR027417">
    <property type="entry name" value="P-loop_NTPase"/>
</dbReference>
<proteinExistence type="predicted"/>
<dbReference type="Pfam" id="PF00025">
    <property type="entry name" value="Arf"/>
    <property type="match status" value="1"/>
</dbReference>
<sequence length="565" mass="61914">MFSLATGIYQSYFAPPKLSIIILGLDGSGKTALLERIKVTEITNDATTATSTTTSYLPSMYTKGGAAVAGVDDGDDGYCETMNGTQQQPQQRRPTKHHGAGSRPARLPPPLPPKQAMESHRLVDKMIKEGFYNDDVVVEAPASASVNGNIMDATTRLALERICPPPLVPISAKETKNHSSSSSENASDNNQKMKLVNKSVKSTLPPLPSSSSISTSSSSTAQQLHANPKSTFIGLLRCPSPIKYSNAVIVDDYNDEEELLDEEPIDDPPDWDTEYLRDYYINYQEDEEFDIKQTRVGSGSSSTTGGGGGNKSGSQAKKMFPLDRIRPTLGQNLATLDLRGCKCSLFDLSGAEKMRPLWERYYQDADAIIYVVNAAETSVQKLRQSRCVFERMYEHDVVRGRVRCGLPVLIFANQLDVAYQEYNDSLERANTNGEVQQQQQQQQRQQQKNVCQRGISWNADEEDNFIGGMKGNAINGDANVGDLRSVSRRVVDFEGLATLYGFPRHTNTSALGGATIGHSLVNCASDRGNVFFFGGSAKSGEGVRAAMELLVTHARNYHLATNPRR</sequence>
<dbReference type="PROSITE" id="PS51417">
    <property type="entry name" value="ARF"/>
    <property type="match status" value="1"/>
</dbReference>
<keyword evidence="4" id="KW-0479">Metal-binding</keyword>
<comment type="caution">
    <text evidence="6">The sequence shown here is derived from an EMBL/GenBank/DDBJ whole genome shotgun (WGS) entry which is preliminary data.</text>
</comment>
<feature type="binding site" evidence="3">
    <location>
        <begin position="413"/>
        <end position="416"/>
    </location>
    <ligand>
        <name>GTP</name>
        <dbReference type="ChEBI" id="CHEBI:37565"/>
    </ligand>
</feature>
<feature type="region of interest" description="Disordered" evidence="5">
    <location>
        <begin position="77"/>
        <end position="116"/>
    </location>
</feature>
<evidence type="ECO:0000256" key="3">
    <source>
        <dbReference type="PIRSR" id="PIRSR606689-1"/>
    </source>
</evidence>
<dbReference type="Proteomes" id="UP001530293">
    <property type="component" value="Unassembled WGS sequence"/>
</dbReference>
<reference evidence="6 7" key="1">
    <citation type="submission" date="2024-10" db="EMBL/GenBank/DDBJ databases">
        <title>Updated reference genomes for cyclostephanoid diatoms.</title>
        <authorList>
            <person name="Roberts W.R."/>
            <person name="Alverson A.J."/>
        </authorList>
    </citation>
    <scope>NUCLEOTIDE SEQUENCE [LARGE SCALE GENOMIC DNA]</scope>
    <source>
        <strain evidence="6 7">AJA232-27</strain>
    </source>
</reference>
<feature type="compositionally biased region" description="Low complexity" evidence="5">
    <location>
        <begin position="209"/>
        <end position="220"/>
    </location>
</feature>
<evidence type="ECO:0000256" key="4">
    <source>
        <dbReference type="PIRSR" id="PIRSR606689-2"/>
    </source>
</evidence>
<feature type="binding site" evidence="3">
    <location>
        <position position="350"/>
    </location>
    <ligand>
        <name>GTP</name>
        <dbReference type="ChEBI" id="CHEBI:37565"/>
    </ligand>
</feature>
<evidence type="ECO:0000256" key="5">
    <source>
        <dbReference type="SAM" id="MobiDB-lite"/>
    </source>
</evidence>
<keyword evidence="4" id="KW-0460">Magnesium</keyword>
<feature type="compositionally biased region" description="Low complexity" evidence="5">
    <location>
        <begin position="178"/>
        <end position="187"/>
    </location>
</feature>
<organism evidence="6 7">
    <name type="scientific">Discostella pseudostelligera</name>
    <dbReference type="NCBI Taxonomy" id="259834"/>
    <lineage>
        <taxon>Eukaryota</taxon>
        <taxon>Sar</taxon>
        <taxon>Stramenopiles</taxon>
        <taxon>Ochrophyta</taxon>
        <taxon>Bacillariophyta</taxon>
        <taxon>Coscinodiscophyceae</taxon>
        <taxon>Thalassiosirophycidae</taxon>
        <taxon>Stephanodiscales</taxon>
        <taxon>Stephanodiscaceae</taxon>
        <taxon>Discostella</taxon>
    </lineage>
</organism>
<keyword evidence="7" id="KW-1185">Reference proteome</keyword>